<dbReference type="Gene3D" id="1.20.1070.10">
    <property type="entry name" value="Rhodopsin 7-helix transmembrane proteins"/>
    <property type="match status" value="1"/>
</dbReference>
<feature type="chain" id="PRO_5035894604" description="G-protein coupled receptors family 1 profile domain-containing protein" evidence="7">
    <location>
        <begin position="30"/>
        <end position="681"/>
    </location>
</feature>
<dbReference type="AlphaFoldDB" id="A0A8S1GW97"/>
<keyword evidence="10" id="KW-1185">Reference proteome</keyword>
<reference evidence="9" key="1">
    <citation type="submission" date="2020-10" db="EMBL/GenBank/DDBJ databases">
        <authorList>
            <person name="Kikuchi T."/>
        </authorList>
    </citation>
    <scope>NUCLEOTIDE SEQUENCE</scope>
    <source>
        <strain evidence="9">NKZ352</strain>
    </source>
</reference>
<keyword evidence="3 6" id="KW-1133">Transmembrane helix</keyword>
<feature type="region of interest" description="Disordered" evidence="5">
    <location>
        <begin position="632"/>
        <end position="652"/>
    </location>
</feature>
<evidence type="ECO:0000313" key="9">
    <source>
        <dbReference type="EMBL" id="CAD6186998.1"/>
    </source>
</evidence>
<comment type="subcellular location">
    <subcellularLocation>
        <location evidence="1">Membrane</location>
    </subcellularLocation>
</comment>
<proteinExistence type="predicted"/>
<protein>
    <recommendedName>
        <fullName evidence="8">G-protein coupled receptors family 1 profile domain-containing protein</fullName>
    </recommendedName>
</protein>
<feature type="domain" description="G-protein coupled receptors family 1 profile" evidence="8">
    <location>
        <begin position="318"/>
        <end position="604"/>
    </location>
</feature>
<dbReference type="GO" id="GO:0016020">
    <property type="term" value="C:membrane"/>
    <property type="evidence" value="ECO:0007669"/>
    <property type="project" value="UniProtKB-SubCell"/>
</dbReference>
<evidence type="ECO:0000256" key="5">
    <source>
        <dbReference type="SAM" id="MobiDB-lite"/>
    </source>
</evidence>
<keyword evidence="4 6" id="KW-0472">Membrane</keyword>
<evidence type="ECO:0000256" key="3">
    <source>
        <dbReference type="ARBA" id="ARBA00022989"/>
    </source>
</evidence>
<dbReference type="OrthoDB" id="5852618at2759"/>
<feature type="region of interest" description="Disordered" evidence="5">
    <location>
        <begin position="515"/>
        <end position="534"/>
    </location>
</feature>
<evidence type="ECO:0000256" key="6">
    <source>
        <dbReference type="SAM" id="Phobius"/>
    </source>
</evidence>
<feature type="signal peptide" evidence="7">
    <location>
        <begin position="1"/>
        <end position="29"/>
    </location>
</feature>
<feature type="transmembrane region" description="Helical" evidence="6">
    <location>
        <begin position="545"/>
        <end position="566"/>
    </location>
</feature>
<feature type="compositionally biased region" description="Basic and acidic residues" evidence="5">
    <location>
        <begin position="515"/>
        <end position="525"/>
    </location>
</feature>
<feature type="transmembrane region" description="Helical" evidence="6">
    <location>
        <begin position="376"/>
        <end position="401"/>
    </location>
</feature>
<keyword evidence="2 6" id="KW-0812">Transmembrane</keyword>
<dbReference type="PANTHER" id="PTHR46709:SF6">
    <property type="entry name" value="G-PROTEIN COUPLED RECEPTORS FAMILY 1 PROFILE DOMAIN-CONTAINING PROTEIN"/>
    <property type="match status" value="1"/>
</dbReference>
<dbReference type="CDD" id="cd14978">
    <property type="entry name" value="7tmA_FMRFamide_R-like"/>
    <property type="match status" value="1"/>
</dbReference>
<evidence type="ECO:0000259" key="8">
    <source>
        <dbReference type="PROSITE" id="PS50262"/>
    </source>
</evidence>
<feature type="transmembrane region" description="Helical" evidence="6">
    <location>
        <begin position="588"/>
        <end position="607"/>
    </location>
</feature>
<organism evidence="9 10">
    <name type="scientific">Caenorhabditis auriculariae</name>
    <dbReference type="NCBI Taxonomy" id="2777116"/>
    <lineage>
        <taxon>Eukaryota</taxon>
        <taxon>Metazoa</taxon>
        <taxon>Ecdysozoa</taxon>
        <taxon>Nematoda</taxon>
        <taxon>Chromadorea</taxon>
        <taxon>Rhabditida</taxon>
        <taxon>Rhabditina</taxon>
        <taxon>Rhabditomorpha</taxon>
        <taxon>Rhabditoidea</taxon>
        <taxon>Rhabditidae</taxon>
        <taxon>Peloderinae</taxon>
        <taxon>Caenorhabditis</taxon>
    </lineage>
</organism>
<accession>A0A8S1GW97</accession>
<evidence type="ECO:0000256" key="4">
    <source>
        <dbReference type="ARBA" id="ARBA00023136"/>
    </source>
</evidence>
<feature type="transmembrane region" description="Helical" evidence="6">
    <location>
        <begin position="491"/>
        <end position="508"/>
    </location>
</feature>
<evidence type="ECO:0000256" key="7">
    <source>
        <dbReference type="SAM" id="SignalP"/>
    </source>
</evidence>
<feature type="transmembrane region" description="Helical" evidence="6">
    <location>
        <begin position="301"/>
        <end position="325"/>
    </location>
</feature>
<gene>
    <name evidence="9" type="ORF">CAUJ_LOCUS2917</name>
</gene>
<evidence type="ECO:0000256" key="1">
    <source>
        <dbReference type="ARBA" id="ARBA00004370"/>
    </source>
</evidence>
<dbReference type="EMBL" id="CAJGYM010000005">
    <property type="protein sequence ID" value="CAD6186998.1"/>
    <property type="molecule type" value="Genomic_DNA"/>
</dbReference>
<dbReference type="PANTHER" id="PTHR46709">
    <property type="entry name" value="PROTEIN CBG23488-RELATED"/>
    <property type="match status" value="1"/>
</dbReference>
<keyword evidence="7" id="KW-0732">Signal</keyword>
<dbReference type="Proteomes" id="UP000835052">
    <property type="component" value="Unassembled WGS sequence"/>
</dbReference>
<feature type="transmembrane region" description="Helical" evidence="6">
    <location>
        <begin position="337"/>
        <end position="356"/>
    </location>
</feature>
<dbReference type="SUPFAM" id="SSF81321">
    <property type="entry name" value="Family A G protein-coupled receptor-like"/>
    <property type="match status" value="1"/>
</dbReference>
<dbReference type="InterPro" id="IPR017452">
    <property type="entry name" value="GPCR_Rhodpsn_7TM"/>
</dbReference>
<sequence length="681" mass="78146">MCGRSANKVTDAMKLPIFFVVIFLSPSLAVPAQKRQIQTGIVPIFDTRLTHEPITFTFTTPRIIPKTTPTPPKNQYPTLRPSGYGSNAGVYPADVNNNVERSFSSYDKENPYQLIDLQNIQISTPIYNQAQYYKAMQAALQQDVSSTYRAIWHQLGDTWGQMKSQIQASGVQNDWRQFWQHLTGAVEPHLNTIGEQVGRLINTFLKQQQIRVARRDELVQNYMDSADVKRAERINQTITLMACPFSASKHFISLLLSRSGAEDRLNRMQIREQMDGDEAYEDFENVTDCTYRGTDHIDEKILLIGVFATFIAILSIIFNTFYTIVFIKNPSIRRSGVFYFGIIAVIDTIMAVNYIAVMSLPVYMDYLHYLPLWHLFLSYFRVVLAESNCAMFSSLLMILLATTERLLKTFSGKRIDVCRKFLEENRAKVSACCILAACAYKICVYWEIDVSIKGECDDAWGKYEIVAGPLARIPEYRIWWMFIMRNVVDRILPFFLLIAMNVVIIRAVKKEEKKRQQKESVDHNAIRSTANPKTHRKNVRDATRALVSLVSMYILSQALQVLLTFWETIDRSSLEDGFPVMYSYLNDIVSIFTLLSSCLRFPVYFACNRLIHTAALDTLAVFRINCTGRREKPAEYSPIHGNPETGSKTLLNSPIESNDRTITYVPKQAAIYDERLQEWRL</sequence>
<name>A0A8S1GW97_9PELO</name>
<evidence type="ECO:0000313" key="10">
    <source>
        <dbReference type="Proteomes" id="UP000835052"/>
    </source>
</evidence>
<dbReference type="PROSITE" id="PS50262">
    <property type="entry name" value="G_PROTEIN_RECEP_F1_2"/>
    <property type="match status" value="1"/>
</dbReference>
<comment type="caution">
    <text evidence="9">The sequence shown here is derived from an EMBL/GenBank/DDBJ whole genome shotgun (WGS) entry which is preliminary data.</text>
</comment>
<evidence type="ECO:0000256" key="2">
    <source>
        <dbReference type="ARBA" id="ARBA00022692"/>
    </source>
</evidence>
<feature type="transmembrane region" description="Helical" evidence="6">
    <location>
        <begin position="429"/>
        <end position="448"/>
    </location>
</feature>